<sequence>MTRRPEHPTHATGAHRAQRGAPRAARTDQETLVQRPPVPYEPYVDGLFTYCLSVLCEHDAAVAALGEVLALAERRADRSPEGAGTDTGLRRSWLYALARWACLRRLMAQGAKAGEAHAPAPVAAPRGRREELALLAWPEAAGTTAEQREALELAVRHGLSPQEVAAVLRLEPDAARGLLSSAACEVERTRTALAVVESGHCPVVSRFSGDAQVLLGAALRRELVRHVDDCADCRRTAERATAGEPWPGTAASSAALPVVEAPVAAVHAAMLDALAAYRQRGSAAPPTPRFDRRGFPQDPKDRAARRGRLRSRALTTTVVATVVAAPVLALWAAYRGAPETGESQEPASVSAEETGGTAQYPFDGTGPARKTVGSLSLAGPRAADLSVSVIGPDGSPVPAPPSGSASPPAGASTGLPSGPITET</sequence>
<organism evidence="2 3">
    <name type="scientific">Streptomyces albireticuli</name>
    <dbReference type="NCBI Taxonomy" id="1940"/>
    <lineage>
        <taxon>Bacteria</taxon>
        <taxon>Bacillati</taxon>
        <taxon>Actinomycetota</taxon>
        <taxon>Actinomycetes</taxon>
        <taxon>Kitasatosporales</taxon>
        <taxon>Streptomycetaceae</taxon>
        <taxon>Streptomyces</taxon>
    </lineage>
</organism>
<feature type="region of interest" description="Disordered" evidence="1">
    <location>
        <begin position="1"/>
        <end position="36"/>
    </location>
</feature>
<feature type="region of interest" description="Disordered" evidence="1">
    <location>
        <begin position="339"/>
        <end position="423"/>
    </location>
</feature>
<feature type="compositionally biased region" description="Low complexity" evidence="1">
    <location>
        <begin position="402"/>
        <end position="423"/>
    </location>
</feature>
<evidence type="ECO:0000256" key="1">
    <source>
        <dbReference type="SAM" id="MobiDB-lite"/>
    </source>
</evidence>
<dbReference type="Proteomes" id="UP000218944">
    <property type="component" value="Unassembled WGS sequence"/>
</dbReference>
<gene>
    <name evidence="2" type="ORF">CK936_27095</name>
</gene>
<name>A0A2A2D090_9ACTN</name>
<dbReference type="EMBL" id="NSJV01000523">
    <property type="protein sequence ID" value="PAU45878.1"/>
    <property type="molecule type" value="Genomic_DNA"/>
</dbReference>
<feature type="non-terminal residue" evidence="2">
    <location>
        <position position="423"/>
    </location>
</feature>
<evidence type="ECO:0000313" key="3">
    <source>
        <dbReference type="Proteomes" id="UP000218944"/>
    </source>
</evidence>
<keyword evidence="3" id="KW-1185">Reference proteome</keyword>
<protein>
    <recommendedName>
        <fullName evidence="4">Alanine-rich protein</fullName>
    </recommendedName>
</protein>
<dbReference type="Gene3D" id="1.20.140.160">
    <property type="match status" value="1"/>
</dbReference>
<feature type="compositionally biased region" description="Basic and acidic residues" evidence="1">
    <location>
        <begin position="289"/>
        <end position="304"/>
    </location>
</feature>
<comment type="caution">
    <text evidence="2">The sequence shown here is derived from an EMBL/GenBank/DDBJ whole genome shotgun (WGS) entry which is preliminary data.</text>
</comment>
<dbReference type="AlphaFoldDB" id="A0A2A2D090"/>
<evidence type="ECO:0008006" key="4">
    <source>
        <dbReference type="Google" id="ProtNLM"/>
    </source>
</evidence>
<proteinExistence type="predicted"/>
<evidence type="ECO:0000313" key="2">
    <source>
        <dbReference type="EMBL" id="PAU45878.1"/>
    </source>
</evidence>
<reference evidence="2 3" key="1">
    <citation type="submission" date="2017-08" db="EMBL/GenBank/DDBJ databases">
        <title>Genome sequence of Streptomyces albireticuli NRRL B-1670.</title>
        <authorList>
            <person name="Graham D.E."/>
            <person name="Mahan K.M."/>
            <person name="Klingeman D.M."/>
            <person name="Hettich R.L."/>
            <person name="Parry R.J."/>
            <person name="Spain J.C."/>
        </authorList>
    </citation>
    <scope>NUCLEOTIDE SEQUENCE [LARGE SCALE GENOMIC DNA]</scope>
    <source>
        <strain evidence="2 3">NRRL B-1670</strain>
    </source>
</reference>
<accession>A0A2A2D090</accession>
<feature type="region of interest" description="Disordered" evidence="1">
    <location>
        <begin position="281"/>
        <end position="309"/>
    </location>
</feature>